<keyword evidence="6 7" id="KW-0472">Membrane</keyword>
<evidence type="ECO:0000259" key="8">
    <source>
        <dbReference type="Pfam" id="PF02683"/>
    </source>
</evidence>
<evidence type="ECO:0000256" key="5">
    <source>
        <dbReference type="ARBA" id="ARBA00022989"/>
    </source>
</evidence>
<feature type="transmembrane region" description="Helical" evidence="7">
    <location>
        <begin position="172"/>
        <end position="194"/>
    </location>
</feature>
<evidence type="ECO:0000313" key="10">
    <source>
        <dbReference type="Proteomes" id="UP001320148"/>
    </source>
</evidence>
<reference evidence="9 10" key="1">
    <citation type="submission" date="2021-02" db="EMBL/GenBank/DDBJ databases">
        <title>Complete genome of Desulfoluna sp. strain ASN36.</title>
        <authorList>
            <person name="Takahashi A."/>
            <person name="Kojima H."/>
            <person name="Fukui M."/>
        </authorList>
    </citation>
    <scope>NUCLEOTIDE SEQUENCE [LARGE SCALE GENOMIC DNA]</scope>
    <source>
        <strain evidence="9 10">ASN36</strain>
    </source>
</reference>
<dbReference type="PANTHER" id="PTHR31272:SF4">
    <property type="entry name" value="CYTOCHROME C-TYPE BIOGENESIS PROTEIN HI_1454-RELATED"/>
    <property type="match status" value="1"/>
</dbReference>
<evidence type="ECO:0000256" key="4">
    <source>
        <dbReference type="ARBA" id="ARBA00022748"/>
    </source>
</evidence>
<comment type="similarity">
    <text evidence="2">Belongs to the DsbD family.</text>
</comment>
<dbReference type="InterPro" id="IPR051790">
    <property type="entry name" value="Cytochrome_c-biogenesis_DsbD"/>
</dbReference>
<feature type="transmembrane region" description="Helical" evidence="7">
    <location>
        <begin position="130"/>
        <end position="152"/>
    </location>
</feature>
<evidence type="ECO:0000256" key="1">
    <source>
        <dbReference type="ARBA" id="ARBA00004141"/>
    </source>
</evidence>
<sequence length="233" mass="24605">MNGFLTVTWGAAFAAGLLSFFSPCVLPLVPAYFTFITGFSLEELNAGGAAVRKQVILATIAYVLGFSVVFVLLGAAVSSLGGFLNDTKEWLRVGGGLLVILFGLHFLGLLRIPGLQFDRRLKVRGKPLHLFGVFLVGMAFGAGWSPCIGPMLGSILVLASNQETVARGMGLLGVYSAGLALPFMVISVFIHTMLGFLKKARQVLPYVNKVAGVMLVAVGILLLTGTINTLATL</sequence>
<feature type="transmembrane region" description="Helical" evidence="7">
    <location>
        <begin position="55"/>
        <end position="78"/>
    </location>
</feature>
<evidence type="ECO:0000256" key="7">
    <source>
        <dbReference type="SAM" id="Phobius"/>
    </source>
</evidence>
<dbReference type="RefSeq" id="WP_236888598.1">
    <property type="nucleotide sequence ID" value="NZ_AP024488.1"/>
</dbReference>
<dbReference type="Proteomes" id="UP001320148">
    <property type="component" value="Chromosome"/>
</dbReference>
<protein>
    <submittedName>
        <fullName evidence="9">Cytochrome C biogenesis protein CcdA</fullName>
    </submittedName>
</protein>
<comment type="subcellular location">
    <subcellularLocation>
        <location evidence="1">Membrane</location>
        <topology evidence="1">Multi-pass membrane protein</topology>
    </subcellularLocation>
</comment>
<feature type="domain" description="Cytochrome C biogenesis protein transmembrane" evidence="8">
    <location>
        <begin position="7"/>
        <end position="224"/>
    </location>
</feature>
<feature type="transmembrane region" description="Helical" evidence="7">
    <location>
        <begin position="206"/>
        <end position="227"/>
    </location>
</feature>
<gene>
    <name evidence="9" type="primary">ccdA</name>
    <name evidence="9" type="ORF">DSLASN_28080</name>
</gene>
<evidence type="ECO:0000256" key="2">
    <source>
        <dbReference type="ARBA" id="ARBA00006143"/>
    </source>
</evidence>
<feature type="transmembrane region" description="Helical" evidence="7">
    <location>
        <begin position="90"/>
        <end position="110"/>
    </location>
</feature>
<dbReference type="PANTHER" id="PTHR31272">
    <property type="entry name" value="CYTOCHROME C-TYPE BIOGENESIS PROTEIN HI_1454-RELATED"/>
    <property type="match status" value="1"/>
</dbReference>
<keyword evidence="10" id="KW-1185">Reference proteome</keyword>
<keyword evidence="4" id="KW-0201">Cytochrome c-type biogenesis</keyword>
<dbReference type="EMBL" id="AP024488">
    <property type="protein sequence ID" value="BCS97176.1"/>
    <property type="molecule type" value="Genomic_DNA"/>
</dbReference>
<accession>A0ABM7PIU8</accession>
<feature type="transmembrane region" description="Helical" evidence="7">
    <location>
        <begin position="12"/>
        <end position="35"/>
    </location>
</feature>
<evidence type="ECO:0000256" key="6">
    <source>
        <dbReference type="ARBA" id="ARBA00023136"/>
    </source>
</evidence>
<keyword evidence="3 7" id="KW-0812">Transmembrane</keyword>
<name>A0ABM7PIU8_9BACT</name>
<evidence type="ECO:0000256" key="3">
    <source>
        <dbReference type="ARBA" id="ARBA00022692"/>
    </source>
</evidence>
<dbReference type="Pfam" id="PF02683">
    <property type="entry name" value="DsbD_TM"/>
    <property type="match status" value="1"/>
</dbReference>
<proteinExistence type="inferred from homology"/>
<keyword evidence="5 7" id="KW-1133">Transmembrane helix</keyword>
<organism evidence="9 10">
    <name type="scientific">Desulfoluna limicola</name>
    <dbReference type="NCBI Taxonomy" id="2810562"/>
    <lineage>
        <taxon>Bacteria</taxon>
        <taxon>Pseudomonadati</taxon>
        <taxon>Thermodesulfobacteriota</taxon>
        <taxon>Desulfobacteria</taxon>
        <taxon>Desulfobacterales</taxon>
        <taxon>Desulfolunaceae</taxon>
        <taxon>Desulfoluna</taxon>
    </lineage>
</organism>
<evidence type="ECO:0000313" key="9">
    <source>
        <dbReference type="EMBL" id="BCS97176.1"/>
    </source>
</evidence>
<dbReference type="InterPro" id="IPR003834">
    <property type="entry name" value="Cyt_c_assmbl_TM_dom"/>
</dbReference>